<accession>A0ABC9WE13</accession>
<proteinExistence type="predicted"/>
<dbReference type="EMBL" id="BAAFJT010000002">
    <property type="protein sequence ID" value="GAB0183375.1"/>
    <property type="molecule type" value="Genomic_DNA"/>
</dbReference>
<gene>
    <name evidence="2" type="ORF">GRJ2_000802800</name>
</gene>
<dbReference type="AlphaFoldDB" id="A0ABC9WE13"/>
<evidence type="ECO:0000313" key="3">
    <source>
        <dbReference type="Proteomes" id="UP001623348"/>
    </source>
</evidence>
<comment type="caution">
    <text evidence="2">The sequence shown here is derived from an EMBL/GenBank/DDBJ whole genome shotgun (WGS) entry which is preliminary data.</text>
</comment>
<dbReference type="Proteomes" id="UP001623348">
    <property type="component" value="Unassembled WGS sequence"/>
</dbReference>
<feature type="region of interest" description="Disordered" evidence="1">
    <location>
        <begin position="1"/>
        <end position="42"/>
    </location>
</feature>
<protein>
    <submittedName>
        <fullName evidence="2">Uncharacterized protein</fullName>
    </submittedName>
</protein>
<sequence length="253" mass="28297">MPASSKTDPLLAKAEPISDGDSTSGVTQLRREKKPVCSSHKRRVRRCERNNSADTKVCEEGGAGGAPGARAEIPLQQPMGKNLVRQAVPLQPMEVHSGADTHLEPMEDFTLEQVEAPEGGCDPVGSLRWSRLLAGRVAPWREEPRWSRFAGRTCDPMGDPRWSNLFLKNCTPWKRPMLEQFMKNCSPWEGLTLEKLVENCLLWWDPTLEQGKSVRSPPPEEEGVAETPCDELTTAPIPCPPVPLWGRRERNRE</sequence>
<organism evidence="2 3">
    <name type="scientific">Grus japonensis</name>
    <name type="common">Japanese crane</name>
    <name type="synonym">Red-crowned crane</name>
    <dbReference type="NCBI Taxonomy" id="30415"/>
    <lineage>
        <taxon>Eukaryota</taxon>
        <taxon>Metazoa</taxon>
        <taxon>Chordata</taxon>
        <taxon>Craniata</taxon>
        <taxon>Vertebrata</taxon>
        <taxon>Euteleostomi</taxon>
        <taxon>Archelosauria</taxon>
        <taxon>Archosauria</taxon>
        <taxon>Dinosauria</taxon>
        <taxon>Saurischia</taxon>
        <taxon>Theropoda</taxon>
        <taxon>Coelurosauria</taxon>
        <taxon>Aves</taxon>
        <taxon>Neognathae</taxon>
        <taxon>Neoaves</taxon>
        <taxon>Gruiformes</taxon>
        <taxon>Gruidae</taxon>
        <taxon>Grus</taxon>
    </lineage>
</organism>
<evidence type="ECO:0000256" key="1">
    <source>
        <dbReference type="SAM" id="MobiDB-lite"/>
    </source>
</evidence>
<evidence type="ECO:0000313" key="2">
    <source>
        <dbReference type="EMBL" id="GAB0183375.1"/>
    </source>
</evidence>
<feature type="region of interest" description="Disordered" evidence="1">
    <location>
        <begin position="211"/>
        <end position="253"/>
    </location>
</feature>
<reference evidence="2 3" key="1">
    <citation type="submission" date="2024-06" db="EMBL/GenBank/DDBJ databases">
        <title>The draft genome of Grus japonensis, version 3.</title>
        <authorList>
            <person name="Nabeshima K."/>
            <person name="Suzuki S."/>
            <person name="Onuma M."/>
        </authorList>
    </citation>
    <scope>NUCLEOTIDE SEQUENCE [LARGE SCALE GENOMIC DNA]</scope>
    <source>
        <strain evidence="2 3">451A</strain>
    </source>
</reference>
<keyword evidence="3" id="KW-1185">Reference proteome</keyword>
<name>A0ABC9WE13_GRUJA</name>